<dbReference type="PRINTS" id="PR01021">
    <property type="entry name" value="OMPADOMAIN"/>
</dbReference>
<dbReference type="PANTHER" id="PTHR30329">
    <property type="entry name" value="STATOR ELEMENT OF FLAGELLAR MOTOR COMPLEX"/>
    <property type="match status" value="1"/>
</dbReference>
<feature type="domain" description="OmpA-like" evidence="6">
    <location>
        <begin position="524"/>
        <end position="649"/>
    </location>
</feature>
<dbReference type="SUPFAM" id="SSF49464">
    <property type="entry name" value="Carboxypeptidase regulatory domain-like"/>
    <property type="match status" value="1"/>
</dbReference>
<feature type="repeat" description="TPR" evidence="4">
    <location>
        <begin position="56"/>
        <end position="89"/>
    </location>
</feature>
<dbReference type="Pfam" id="PF07676">
    <property type="entry name" value="PD40"/>
    <property type="match status" value="2"/>
</dbReference>
<comment type="subcellular location">
    <subcellularLocation>
        <location evidence="1">Cell outer membrane</location>
    </subcellularLocation>
</comment>
<dbReference type="Gene3D" id="2.60.40.1120">
    <property type="entry name" value="Carboxypeptidase-like, regulatory domain"/>
    <property type="match status" value="1"/>
</dbReference>
<dbReference type="InterPro" id="IPR036737">
    <property type="entry name" value="OmpA-like_sf"/>
</dbReference>
<dbReference type="InterPro" id="IPR011659">
    <property type="entry name" value="WD40"/>
</dbReference>
<sequence>MKNKIIYLVVIALTSLNCYSQTKVKESRGNKDYDKYAYVDAIKTYERLYEKGYKSPEMLLKLGNAYYFNAELEKASKWYGELYATNPEQEPEFYYRYSQSLRATKDYTKADEMMNKFNAKSGNDARAQLFDKNRDYLAEIKKNSGRYKLENAGINSKYSDYGPSFVEKKVVFSSARDTGNFSKRIHTWTGEYFTNLYSADMAEDGSLGEVTKFGKKINSKFHEATPIFTKDGKTVYFTRNNYLDKRGYDAGKVTLLKIFKANLDEEGKWINVTPLPFNSDSYQTAHPTLSPDEKTMYFASDMPGSFGKSDIYKVKINDDGTFGTPENLGKTINTEGRETYPFVNEKNELYFASDAHPGLGGLDIFAAQIPEDGIFKKIVNIGEEANSPKDDFAYIINANKRGFLSSNRDGGEGNDDIYKFIETRELFIEQAIFGVVTDVTSKEVLPNTKITLLDEKFNKIAETTTDDKGFYEFLKLEPNTKYYLRTERPEYDTKETAAITGKEEGKTEVNIELEKTVKPVQPGDDLAQAFGIKLIYFDLDKSNIRPDAAVELAKILDVMEQYPTMKIDVRSHTDCRQTAKYNAALSDRRAKSTMAWLVSKGIAKNRLTGKGYGESQLVNDCGCEPTNESSCSEEQHQANRRSEFIITEL</sequence>
<dbReference type="PANTHER" id="PTHR30329:SF21">
    <property type="entry name" value="LIPOPROTEIN YIAD-RELATED"/>
    <property type="match status" value="1"/>
</dbReference>
<evidence type="ECO:0000256" key="1">
    <source>
        <dbReference type="ARBA" id="ARBA00004442"/>
    </source>
</evidence>
<dbReference type="GO" id="GO:0009279">
    <property type="term" value="C:cell outer membrane"/>
    <property type="evidence" value="ECO:0007669"/>
    <property type="project" value="UniProtKB-SubCell"/>
</dbReference>
<dbReference type="AlphaFoldDB" id="A0A4R6QH01"/>
<evidence type="ECO:0000256" key="2">
    <source>
        <dbReference type="ARBA" id="ARBA00023136"/>
    </source>
</evidence>
<keyword evidence="4" id="KW-0802">TPR repeat</keyword>
<dbReference type="Gene3D" id="1.25.40.10">
    <property type="entry name" value="Tetratricopeptide repeat domain"/>
    <property type="match status" value="1"/>
</dbReference>
<dbReference type="InterPro" id="IPR006665">
    <property type="entry name" value="OmpA-like"/>
</dbReference>
<evidence type="ECO:0000256" key="3">
    <source>
        <dbReference type="ARBA" id="ARBA00023237"/>
    </source>
</evidence>
<dbReference type="InterPro" id="IPR011990">
    <property type="entry name" value="TPR-like_helical_dom_sf"/>
</dbReference>
<evidence type="ECO:0000313" key="8">
    <source>
        <dbReference type="Proteomes" id="UP000295260"/>
    </source>
</evidence>
<dbReference type="CDD" id="cd07185">
    <property type="entry name" value="OmpA_C-like"/>
    <property type="match status" value="1"/>
</dbReference>
<dbReference type="Pfam" id="PF13620">
    <property type="entry name" value="CarboxypepD_reg"/>
    <property type="match status" value="1"/>
</dbReference>
<dbReference type="InterPro" id="IPR011042">
    <property type="entry name" value="6-blade_b-propeller_TolB-like"/>
</dbReference>
<gene>
    <name evidence="7" type="ORF">BC748_0039</name>
</gene>
<dbReference type="SUPFAM" id="SSF103088">
    <property type="entry name" value="OmpA-like"/>
    <property type="match status" value="1"/>
</dbReference>
<dbReference type="InterPro" id="IPR019734">
    <property type="entry name" value="TPR_rpt"/>
</dbReference>
<dbReference type="Gene3D" id="3.30.1330.60">
    <property type="entry name" value="OmpA-like domain"/>
    <property type="match status" value="1"/>
</dbReference>
<dbReference type="PROSITE" id="PS50005">
    <property type="entry name" value="TPR"/>
    <property type="match status" value="1"/>
</dbReference>
<dbReference type="OrthoDB" id="9809364at2"/>
<keyword evidence="2 5" id="KW-0472">Membrane</keyword>
<reference evidence="7 8" key="1">
    <citation type="submission" date="2019-03" db="EMBL/GenBank/DDBJ databases">
        <title>Genomic Encyclopedia of Archaeal and Bacterial Type Strains, Phase II (KMG-II): from individual species to whole genera.</title>
        <authorList>
            <person name="Goeker M."/>
        </authorList>
    </citation>
    <scope>NUCLEOTIDE SEQUENCE [LARGE SCALE GENOMIC DNA]</scope>
    <source>
        <strain evidence="7 8">DSM 25687</strain>
    </source>
</reference>
<dbReference type="Proteomes" id="UP000295260">
    <property type="component" value="Unassembled WGS sequence"/>
</dbReference>
<dbReference type="PROSITE" id="PS51123">
    <property type="entry name" value="OMPA_2"/>
    <property type="match status" value="1"/>
</dbReference>
<evidence type="ECO:0000256" key="5">
    <source>
        <dbReference type="PROSITE-ProRule" id="PRU00473"/>
    </source>
</evidence>
<organism evidence="7 8">
    <name type="scientific">Flavobacterium dankookense</name>
    <dbReference type="NCBI Taxonomy" id="706186"/>
    <lineage>
        <taxon>Bacteria</taxon>
        <taxon>Pseudomonadati</taxon>
        <taxon>Bacteroidota</taxon>
        <taxon>Flavobacteriia</taxon>
        <taxon>Flavobacteriales</taxon>
        <taxon>Flavobacteriaceae</taxon>
        <taxon>Flavobacterium</taxon>
    </lineage>
</organism>
<dbReference type="RefSeq" id="WP_133531441.1">
    <property type="nucleotide sequence ID" value="NZ_SNXR01000001.1"/>
</dbReference>
<accession>A0A4R6QH01</accession>
<name>A0A4R6QH01_9FLAO</name>
<dbReference type="InterPro" id="IPR008969">
    <property type="entry name" value="CarboxyPept-like_regulatory"/>
</dbReference>
<protein>
    <submittedName>
        <fullName evidence="7">WD40 repeat protein</fullName>
    </submittedName>
</protein>
<comment type="caution">
    <text evidence="7">The sequence shown here is derived from an EMBL/GenBank/DDBJ whole genome shotgun (WGS) entry which is preliminary data.</text>
</comment>
<dbReference type="Pfam" id="PF00691">
    <property type="entry name" value="OmpA"/>
    <property type="match status" value="1"/>
</dbReference>
<dbReference type="Gene3D" id="2.120.10.30">
    <property type="entry name" value="TolB, C-terminal domain"/>
    <property type="match status" value="1"/>
</dbReference>
<keyword evidence="8" id="KW-1185">Reference proteome</keyword>
<evidence type="ECO:0000256" key="4">
    <source>
        <dbReference type="PROSITE-ProRule" id="PRU00339"/>
    </source>
</evidence>
<evidence type="ECO:0000313" key="7">
    <source>
        <dbReference type="EMBL" id="TDP61927.1"/>
    </source>
</evidence>
<dbReference type="SUPFAM" id="SSF48452">
    <property type="entry name" value="TPR-like"/>
    <property type="match status" value="1"/>
</dbReference>
<dbReference type="InterPro" id="IPR050330">
    <property type="entry name" value="Bact_OuterMem_StrucFunc"/>
</dbReference>
<keyword evidence="3" id="KW-0998">Cell outer membrane</keyword>
<dbReference type="SUPFAM" id="SSF82171">
    <property type="entry name" value="DPP6 N-terminal domain-like"/>
    <property type="match status" value="1"/>
</dbReference>
<dbReference type="InterPro" id="IPR006664">
    <property type="entry name" value="OMP_bac"/>
</dbReference>
<proteinExistence type="predicted"/>
<evidence type="ECO:0000259" key="6">
    <source>
        <dbReference type="PROSITE" id="PS51123"/>
    </source>
</evidence>
<dbReference type="EMBL" id="SNXR01000001">
    <property type="protein sequence ID" value="TDP61927.1"/>
    <property type="molecule type" value="Genomic_DNA"/>
</dbReference>